<accession>A0A1U9ZXI8</accession>
<dbReference type="SUPFAM" id="SSF54427">
    <property type="entry name" value="NTF2-like"/>
    <property type="match status" value="1"/>
</dbReference>
<dbReference type="InterPro" id="IPR032710">
    <property type="entry name" value="NTF2-like_dom_sf"/>
</dbReference>
<feature type="domain" description="DUF4440" evidence="2">
    <location>
        <begin position="8"/>
        <end position="113"/>
    </location>
</feature>
<gene>
    <name evidence="3" type="ORF">BKM31_15405</name>
</gene>
<organism evidence="3 4">
    <name type="scientific">[Actinomadura] parvosata subsp. kistnae</name>
    <dbReference type="NCBI Taxonomy" id="1909395"/>
    <lineage>
        <taxon>Bacteria</taxon>
        <taxon>Bacillati</taxon>
        <taxon>Actinomycetota</taxon>
        <taxon>Actinomycetes</taxon>
        <taxon>Streptosporangiales</taxon>
        <taxon>Streptosporangiaceae</taxon>
        <taxon>Nonomuraea</taxon>
    </lineage>
</organism>
<dbReference type="KEGG" id="noa:BKM31_15405"/>
<dbReference type="AlphaFoldDB" id="A0A1U9ZXI8"/>
<evidence type="ECO:0000313" key="4">
    <source>
        <dbReference type="Proteomes" id="UP000190797"/>
    </source>
</evidence>
<dbReference type="Gene3D" id="3.10.450.50">
    <property type="match status" value="1"/>
</dbReference>
<sequence length="144" mass="16094">MSAEREVVEAARERAAALASGDAERLRRSLHPGFHWTSHTGRRFDRDAYVAANTASGLTWRRQSLEETEVTVVGPVAVLRCVACDDVVDGRGERVTYRMPMTQTWVRQDGRWLCLAGHAGPARLSPRGRPHATSQERREREGDA</sequence>
<dbReference type="EMBL" id="CP017717">
    <property type="protein sequence ID" value="AQZ62663.1"/>
    <property type="molecule type" value="Genomic_DNA"/>
</dbReference>
<evidence type="ECO:0000313" key="3">
    <source>
        <dbReference type="EMBL" id="AQZ62663.1"/>
    </source>
</evidence>
<reference evidence="4" key="1">
    <citation type="journal article" date="2017" name="Med. Chem. Commun.">
        <title>Nonomuraea sp. ATCC 55076 harbours the largest actinomycete chromosome to date and the kistamicin biosynthetic gene cluster.</title>
        <authorList>
            <person name="Nazari B."/>
            <person name="Forneris C.C."/>
            <person name="Gibson M.I."/>
            <person name="Moon K."/>
            <person name="Schramma K.R."/>
            <person name="Seyedsayamdost M.R."/>
        </authorList>
    </citation>
    <scope>NUCLEOTIDE SEQUENCE [LARGE SCALE GENOMIC DNA]</scope>
    <source>
        <strain evidence="4">ATCC 55076</strain>
    </source>
</reference>
<dbReference type="InterPro" id="IPR027843">
    <property type="entry name" value="DUF4440"/>
</dbReference>
<name>A0A1U9ZXI8_9ACTN</name>
<dbReference type="Pfam" id="PF14534">
    <property type="entry name" value="DUF4440"/>
    <property type="match status" value="1"/>
</dbReference>
<feature type="compositionally biased region" description="Basic and acidic residues" evidence="1">
    <location>
        <begin position="134"/>
        <end position="144"/>
    </location>
</feature>
<protein>
    <recommendedName>
        <fullName evidence="2">DUF4440 domain-containing protein</fullName>
    </recommendedName>
</protein>
<proteinExistence type="predicted"/>
<feature type="region of interest" description="Disordered" evidence="1">
    <location>
        <begin position="123"/>
        <end position="144"/>
    </location>
</feature>
<dbReference type="Proteomes" id="UP000190797">
    <property type="component" value="Chromosome"/>
</dbReference>
<evidence type="ECO:0000259" key="2">
    <source>
        <dbReference type="Pfam" id="PF14534"/>
    </source>
</evidence>
<dbReference type="STRING" id="1909395.BKM31_15405"/>
<evidence type="ECO:0000256" key="1">
    <source>
        <dbReference type="SAM" id="MobiDB-lite"/>
    </source>
</evidence>
<keyword evidence="4" id="KW-1185">Reference proteome</keyword>
<dbReference type="RefSeq" id="WP_186403962.1">
    <property type="nucleotide sequence ID" value="NZ_CP017717.1"/>
</dbReference>